<gene>
    <name evidence="1" type="ORF">BDR25DRAFT_355821</name>
</gene>
<keyword evidence="2" id="KW-1185">Reference proteome</keyword>
<dbReference type="Proteomes" id="UP000799755">
    <property type="component" value="Unassembled WGS sequence"/>
</dbReference>
<evidence type="ECO:0000313" key="1">
    <source>
        <dbReference type="EMBL" id="KAF2470111.1"/>
    </source>
</evidence>
<accession>A0ACB6QT93</accession>
<sequence length="300" mass="33851">MSYSSISCPNSLDVWKPGYPGPSDYNSPTPHNQSDLISNLISPWTLTHCYSRGNFQATSEVSQPFQPRENPGLNRPSKTIHNLISQFRVLGVPNRPAPFRSATRTRTRTRSRYSKSVCRYIQRRSVWSIPRHCHPRPANTYDRCLFLLTAPGPQIPNFPQSPILNFQTRENADDGCSIPHPFLSRSNGLVEQFGTIKDPIQYRLCRRTEITMLLHVIFVPHRIPPQPLSSQILSTADPSHSIKKILACACSCAVLTVLTFASNHGFENFPLLSSPEAILRTFRGSTILLNELLSQTRKKT</sequence>
<reference evidence="1" key="1">
    <citation type="journal article" date="2020" name="Stud. Mycol.">
        <title>101 Dothideomycetes genomes: a test case for predicting lifestyles and emergence of pathogens.</title>
        <authorList>
            <person name="Haridas S."/>
            <person name="Albert R."/>
            <person name="Binder M."/>
            <person name="Bloem J."/>
            <person name="Labutti K."/>
            <person name="Salamov A."/>
            <person name="Andreopoulos B."/>
            <person name="Baker S."/>
            <person name="Barry K."/>
            <person name="Bills G."/>
            <person name="Bluhm B."/>
            <person name="Cannon C."/>
            <person name="Castanera R."/>
            <person name="Culley D."/>
            <person name="Daum C."/>
            <person name="Ezra D."/>
            <person name="Gonzalez J."/>
            <person name="Henrissat B."/>
            <person name="Kuo A."/>
            <person name="Liang C."/>
            <person name="Lipzen A."/>
            <person name="Lutzoni F."/>
            <person name="Magnuson J."/>
            <person name="Mondo S."/>
            <person name="Nolan M."/>
            <person name="Ohm R."/>
            <person name="Pangilinan J."/>
            <person name="Park H.-J."/>
            <person name="Ramirez L."/>
            <person name="Alfaro M."/>
            <person name="Sun H."/>
            <person name="Tritt A."/>
            <person name="Yoshinaga Y."/>
            <person name="Zwiers L.-H."/>
            <person name="Turgeon B."/>
            <person name="Goodwin S."/>
            <person name="Spatafora J."/>
            <person name="Crous P."/>
            <person name="Grigoriev I."/>
        </authorList>
    </citation>
    <scope>NUCLEOTIDE SEQUENCE</scope>
    <source>
        <strain evidence="1">ATCC 200398</strain>
    </source>
</reference>
<comment type="caution">
    <text evidence="1">The sequence shown here is derived from an EMBL/GenBank/DDBJ whole genome shotgun (WGS) entry which is preliminary data.</text>
</comment>
<name>A0ACB6QT93_9PLEO</name>
<proteinExistence type="predicted"/>
<organism evidence="1 2">
    <name type="scientific">Lindgomyces ingoldianus</name>
    <dbReference type="NCBI Taxonomy" id="673940"/>
    <lineage>
        <taxon>Eukaryota</taxon>
        <taxon>Fungi</taxon>
        <taxon>Dikarya</taxon>
        <taxon>Ascomycota</taxon>
        <taxon>Pezizomycotina</taxon>
        <taxon>Dothideomycetes</taxon>
        <taxon>Pleosporomycetidae</taxon>
        <taxon>Pleosporales</taxon>
        <taxon>Lindgomycetaceae</taxon>
        <taxon>Lindgomyces</taxon>
    </lineage>
</organism>
<protein>
    <submittedName>
        <fullName evidence="1">Uncharacterized protein</fullName>
    </submittedName>
</protein>
<evidence type="ECO:0000313" key="2">
    <source>
        <dbReference type="Proteomes" id="UP000799755"/>
    </source>
</evidence>
<dbReference type="EMBL" id="MU003509">
    <property type="protein sequence ID" value="KAF2470111.1"/>
    <property type="molecule type" value="Genomic_DNA"/>
</dbReference>